<dbReference type="EMBL" id="JADGJH010000685">
    <property type="protein sequence ID" value="KAJ3124249.1"/>
    <property type="molecule type" value="Genomic_DNA"/>
</dbReference>
<protein>
    <recommendedName>
        <fullName evidence="3">Nucleoprotein</fullName>
    </recommendedName>
</protein>
<comment type="caution">
    <text evidence="1">The sequence shown here is derived from an EMBL/GenBank/DDBJ whole genome shotgun (WGS) entry which is preliminary data.</text>
</comment>
<dbReference type="AlphaFoldDB" id="A0AAD5XIE1"/>
<evidence type="ECO:0000313" key="2">
    <source>
        <dbReference type="Proteomes" id="UP001211907"/>
    </source>
</evidence>
<name>A0AAD5XIE1_9FUNG</name>
<dbReference type="InterPro" id="IPR029032">
    <property type="entry name" value="AhpD-like"/>
</dbReference>
<organism evidence="1 2">
    <name type="scientific">Physocladia obscura</name>
    <dbReference type="NCBI Taxonomy" id="109957"/>
    <lineage>
        <taxon>Eukaryota</taxon>
        <taxon>Fungi</taxon>
        <taxon>Fungi incertae sedis</taxon>
        <taxon>Chytridiomycota</taxon>
        <taxon>Chytridiomycota incertae sedis</taxon>
        <taxon>Chytridiomycetes</taxon>
        <taxon>Chytridiales</taxon>
        <taxon>Chytriomycetaceae</taxon>
        <taxon>Physocladia</taxon>
    </lineage>
</organism>
<reference evidence="1" key="1">
    <citation type="submission" date="2020-05" db="EMBL/GenBank/DDBJ databases">
        <title>Phylogenomic resolution of chytrid fungi.</title>
        <authorList>
            <person name="Stajich J.E."/>
            <person name="Amses K."/>
            <person name="Simmons R."/>
            <person name="Seto K."/>
            <person name="Myers J."/>
            <person name="Bonds A."/>
            <person name="Quandt C.A."/>
            <person name="Barry K."/>
            <person name="Liu P."/>
            <person name="Grigoriev I."/>
            <person name="Longcore J.E."/>
            <person name="James T.Y."/>
        </authorList>
    </citation>
    <scope>NUCLEOTIDE SEQUENCE</scope>
    <source>
        <strain evidence="1">JEL0513</strain>
    </source>
</reference>
<evidence type="ECO:0008006" key="3">
    <source>
        <dbReference type="Google" id="ProtNLM"/>
    </source>
</evidence>
<proteinExistence type="predicted"/>
<sequence length="382" mass="41864">SKKLSQTLVRISDIVTSLVAQCAYCSATACGLGDVFKGSVSVKSPLRLSPKDVSASDKVVLRLCVDATKLPARVLPKTREEIRKIFGGVGLQQIGNIVAAAGFKNSLNALLTCEIDEFLARNAEVAFKNTTGFTFGAHKFNFRLETKRLFCGLLHQAIFTTNPQQSLDARYTASFDLSDKAVLAFVYFSGTSNNLLKSHFAYLAHSLGVSAQALLLAVKYAKTFNHKLPGWVETAMDVMIPLVYYTARRYHKRMWRLSPQLLRVCDNDDGGGSNPATVLAFCTFAGVLTLLQRYSAVVDDGEGFEEVVAKFVRSAYGIECGLDLEECCGTTSSDKFFASEEELDIDWDDVDVNILAQATASLRMGVGKIIGREELWGGHIQY</sequence>
<evidence type="ECO:0000313" key="1">
    <source>
        <dbReference type="EMBL" id="KAJ3124249.1"/>
    </source>
</evidence>
<accession>A0AAD5XIE1</accession>
<dbReference type="Gene3D" id="1.20.1290.10">
    <property type="entry name" value="AhpD-like"/>
    <property type="match status" value="1"/>
</dbReference>
<feature type="non-terminal residue" evidence="1">
    <location>
        <position position="1"/>
    </location>
</feature>
<keyword evidence="2" id="KW-1185">Reference proteome</keyword>
<dbReference type="Proteomes" id="UP001211907">
    <property type="component" value="Unassembled WGS sequence"/>
</dbReference>
<gene>
    <name evidence="1" type="ORF">HK100_011303</name>
</gene>